<dbReference type="InterPro" id="IPR000834">
    <property type="entry name" value="Peptidase_M14"/>
</dbReference>
<evidence type="ECO:0000313" key="2">
    <source>
        <dbReference type="EMBL" id="AMC10087.1"/>
    </source>
</evidence>
<name>A0A109RNA0_9FLAO</name>
<dbReference type="Proteomes" id="UP000059672">
    <property type="component" value="Chromosome"/>
</dbReference>
<dbReference type="OrthoDB" id="1119199at2"/>
<reference evidence="2 3" key="2">
    <citation type="journal article" date="2016" name="Int. J. Syst. Evol. Microbiol.">
        <title>Lutibacter profundi sp. nov., isolated from a deep-sea hydrothermal system on the Arctic Mid-Ocean Ridge and emended description of the genus Lutibacter.</title>
        <authorList>
            <person name="Le Moine Bauer S."/>
            <person name="Roalkvam I."/>
            <person name="Steen I.H."/>
            <person name="Dahle H."/>
        </authorList>
    </citation>
    <scope>NUCLEOTIDE SEQUENCE [LARGE SCALE GENOMIC DNA]</scope>
    <source>
        <strain evidence="2 3">LP1</strain>
    </source>
</reference>
<dbReference type="Pfam" id="PF00246">
    <property type="entry name" value="Peptidase_M14"/>
    <property type="match status" value="1"/>
</dbReference>
<dbReference type="KEGG" id="lut:Lupro_01955"/>
<proteinExistence type="predicted"/>
<dbReference type="SUPFAM" id="SSF53187">
    <property type="entry name" value="Zn-dependent exopeptidases"/>
    <property type="match status" value="1"/>
</dbReference>
<keyword evidence="2" id="KW-0121">Carboxypeptidase</keyword>
<keyword evidence="3" id="KW-1185">Reference proteome</keyword>
<protein>
    <submittedName>
        <fullName evidence="2">Zinc carboxypeptidase</fullName>
    </submittedName>
</protein>
<dbReference type="GO" id="GO:0004181">
    <property type="term" value="F:metallocarboxypeptidase activity"/>
    <property type="evidence" value="ECO:0007669"/>
    <property type="project" value="InterPro"/>
</dbReference>
<gene>
    <name evidence="2" type="ORF">Lupro_01955</name>
</gene>
<reference evidence="3" key="1">
    <citation type="submission" date="2015-12" db="EMBL/GenBank/DDBJ databases">
        <title>Complete genome sequence of Lutibacter profundus strain LP1.</title>
        <authorList>
            <person name="Wissuwa J."/>
            <person name="Le Moine Bauer S."/>
            <person name="Stokke R."/>
            <person name="Dahle H."/>
            <person name="Steen I.H."/>
        </authorList>
    </citation>
    <scope>NUCLEOTIDE SEQUENCE [LARGE SCALE GENOMIC DNA]</scope>
    <source>
        <strain evidence="3">LP1</strain>
    </source>
</reference>
<keyword evidence="2" id="KW-0645">Protease</keyword>
<dbReference type="GO" id="GO:0008270">
    <property type="term" value="F:zinc ion binding"/>
    <property type="evidence" value="ECO:0007669"/>
    <property type="project" value="InterPro"/>
</dbReference>
<organism evidence="2 3">
    <name type="scientific">Lutibacter profundi</name>
    <dbReference type="NCBI Taxonomy" id="1622118"/>
    <lineage>
        <taxon>Bacteria</taxon>
        <taxon>Pseudomonadati</taxon>
        <taxon>Bacteroidota</taxon>
        <taxon>Flavobacteriia</taxon>
        <taxon>Flavobacteriales</taxon>
        <taxon>Flavobacteriaceae</taxon>
        <taxon>Lutibacter</taxon>
    </lineage>
</organism>
<accession>A0A109RNA0</accession>
<dbReference type="Gene3D" id="3.40.630.10">
    <property type="entry name" value="Zn peptidases"/>
    <property type="match status" value="1"/>
</dbReference>
<dbReference type="EMBL" id="CP013355">
    <property type="protein sequence ID" value="AMC10087.1"/>
    <property type="molecule type" value="Genomic_DNA"/>
</dbReference>
<dbReference type="GO" id="GO:0006508">
    <property type="term" value="P:proteolysis"/>
    <property type="evidence" value="ECO:0007669"/>
    <property type="project" value="InterPro"/>
</dbReference>
<dbReference type="PATRIC" id="fig|1622118.3.peg.398"/>
<feature type="domain" description="Peptidase M14" evidence="1">
    <location>
        <begin position="44"/>
        <end position="130"/>
    </location>
</feature>
<dbReference type="AlphaFoldDB" id="A0A109RNA0"/>
<keyword evidence="2" id="KW-0378">Hydrolase</keyword>
<dbReference type="STRING" id="1622118.Lupro_01955"/>
<sequence>MDFMSVNKLERWYNLNFEKRLKGRRILFVDIDPLILSLSSKFKKEILGYSENNIPIYKISVGTGKVKILTWSQMHGNESTGTKALFDLFHFFEDDSVEIKKITELILSNCTLEFIVLLNPDGAIQFTRENAIKIDLNRDAVAQKAIESRLLRSTLENLNPKFCFNLHDQRSIFNVKGSQNPATISFLAPSEDIQRTLTTGRKQTMSVIVAMNSFLQQIIPNHIGRYTDEFYPTATGDNFQKLGHNTILIEAGHFKNDYERDITRKFNFYALLKGLFYIATSKNYINYKPYFNIPNNEKKFLDIIYKNVTIKENNIEHTKDIGIQYRFKVENNKLIRYKHIEKTGDLTNYYTYNYVNKENLKLKDLKLSNS</sequence>
<evidence type="ECO:0000259" key="1">
    <source>
        <dbReference type="Pfam" id="PF00246"/>
    </source>
</evidence>
<evidence type="ECO:0000313" key="3">
    <source>
        <dbReference type="Proteomes" id="UP000059672"/>
    </source>
</evidence>